<proteinExistence type="predicted"/>
<sequence>MRPLLAPRAFLAPRPAPRPALQTGLSPGRALASSVPWKERHAFDFRYCNSIATTVVCMSSNQQKTSAKGASGANSST</sequence>
<keyword evidence="2" id="KW-1185">Reference proteome</keyword>
<protein>
    <submittedName>
        <fullName evidence="1">Uncharacterized protein</fullName>
    </submittedName>
</protein>
<organism evidence="1 2">
    <name type="scientific">Eumeta variegata</name>
    <name type="common">Bagworm moth</name>
    <name type="synonym">Eumeta japonica</name>
    <dbReference type="NCBI Taxonomy" id="151549"/>
    <lineage>
        <taxon>Eukaryota</taxon>
        <taxon>Metazoa</taxon>
        <taxon>Ecdysozoa</taxon>
        <taxon>Arthropoda</taxon>
        <taxon>Hexapoda</taxon>
        <taxon>Insecta</taxon>
        <taxon>Pterygota</taxon>
        <taxon>Neoptera</taxon>
        <taxon>Endopterygota</taxon>
        <taxon>Lepidoptera</taxon>
        <taxon>Glossata</taxon>
        <taxon>Ditrysia</taxon>
        <taxon>Tineoidea</taxon>
        <taxon>Psychidae</taxon>
        <taxon>Oiketicinae</taxon>
        <taxon>Eumeta</taxon>
    </lineage>
</organism>
<evidence type="ECO:0000313" key="2">
    <source>
        <dbReference type="Proteomes" id="UP000299102"/>
    </source>
</evidence>
<accession>A0A4C2A7R2</accession>
<dbReference type="EMBL" id="BGZK01002821">
    <property type="protein sequence ID" value="GBP96696.1"/>
    <property type="molecule type" value="Genomic_DNA"/>
</dbReference>
<name>A0A4C2A7R2_EUMVA</name>
<reference evidence="1 2" key="1">
    <citation type="journal article" date="2019" name="Commun. Biol.">
        <title>The bagworm genome reveals a unique fibroin gene that provides high tensile strength.</title>
        <authorList>
            <person name="Kono N."/>
            <person name="Nakamura H."/>
            <person name="Ohtoshi R."/>
            <person name="Tomita M."/>
            <person name="Numata K."/>
            <person name="Arakawa K."/>
        </authorList>
    </citation>
    <scope>NUCLEOTIDE SEQUENCE [LARGE SCALE GENOMIC DNA]</scope>
</reference>
<comment type="caution">
    <text evidence="1">The sequence shown here is derived from an EMBL/GenBank/DDBJ whole genome shotgun (WGS) entry which is preliminary data.</text>
</comment>
<dbReference type="AlphaFoldDB" id="A0A4C2A7R2"/>
<gene>
    <name evidence="1" type="ORF">EVAR_70040_1</name>
</gene>
<dbReference type="Proteomes" id="UP000299102">
    <property type="component" value="Unassembled WGS sequence"/>
</dbReference>
<evidence type="ECO:0000313" key="1">
    <source>
        <dbReference type="EMBL" id="GBP96696.1"/>
    </source>
</evidence>